<organism evidence="1 2">
    <name type="scientific">Bifidobacterium miconis</name>
    <dbReference type="NCBI Taxonomy" id="2834435"/>
    <lineage>
        <taxon>Bacteria</taxon>
        <taxon>Bacillati</taxon>
        <taxon>Actinomycetota</taxon>
        <taxon>Actinomycetes</taxon>
        <taxon>Bifidobacteriales</taxon>
        <taxon>Bifidobacteriaceae</taxon>
        <taxon>Bifidobacterium</taxon>
    </lineage>
</organism>
<proteinExistence type="predicted"/>
<name>A0ABS6WF12_9BIFI</name>
<evidence type="ECO:0000313" key="1">
    <source>
        <dbReference type="EMBL" id="MBW3092636.1"/>
    </source>
</evidence>
<evidence type="ECO:0000313" key="2">
    <source>
        <dbReference type="Proteomes" id="UP000700815"/>
    </source>
</evidence>
<keyword evidence="2" id="KW-1185">Reference proteome</keyword>
<accession>A0ABS6WF12</accession>
<dbReference type="RefSeq" id="WP_219058705.1">
    <property type="nucleotide sequence ID" value="NZ_JAHBBH010000015.1"/>
</dbReference>
<comment type="caution">
    <text evidence="1">The sequence shown here is derived from an EMBL/GenBank/DDBJ whole genome shotgun (WGS) entry which is preliminary data.</text>
</comment>
<gene>
    <name evidence="1" type="ORF">KIH79_06685</name>
</gene>
<dbReference type="Proteomes" id="UP000700815">
    <property type="component" value="Unassembled WGS sequence"/>
</dbReference>
<sequence>MDIENLDTDPRCQTKRECWRCDATRQAEGDWYYARQDGEDSFAVQPSQKPIPANGIAVVHYASSGSAMLAADVPGLCRVLSDNGWLLVLQALERNICAIKVTGGNITLRHVTVLSTIEEYNQMTKLGRFYIDETIRPLTHNGGGM</sequence>
<reference evidence="1 2" key="1">
    <citation type="submission" date="2021-05" db="EMBL/GenBank/DDBJ databases">
        <title>Phylogenetic classification of ten novel species belonging to the genus Bifidobacterium comprising B. colchicus sp. nov., B. abeli sp. nov., B. bicoloris sp. nov., B. guerezis sp. nov., B. rosaliae sp. nov., B. santillanensis sp. nov., B. argentati sp. nov., B. amazzoni sp. nov., B. pluviali sp. nov., and B. pinnaculum sp. nov.</title>
        <authorList>
            <person name="Lugli G.A."/>
            <person name="Ruiz Garcia L."/>
            <person name="Margolles A."/>
            <person name="Ventura M."/>
        </authorList>
    </citation>
    <scope>NUCLEOTIDE SEQUENCE [LARGE SCALE GENOMIC DNA]</scope>
    <source>
        <strain evidence="1 2">82T10</strain>
    </source>
</reference>
<dbReference type="EMBL" id="JAHBBH010000015">
    <property type="protein sequence ID" value="MBW3092636.1"/>
    <property type="molecule type" value="Genomic_DNA"/>
</dbReference>
<protein>
    <submittedName>
        <fullName evidence="1">Uncharacterized protein</fullName>
    </submittedName>
</protein>